<dbReference type="SUPFAM" id="SSF57424">
    <property type="entry name" value="LDL receptor-like module"/>
    <property type="match status" value="1"/>
</dbReference>
<keyword evidence="1 2" id="KW-1015">Disulfide bond</keyword>
<protein>
    <submittedName>
        <fullName evidence="3">Uncharacterized protein</fullName>
    </submittedName>
</protein>
<dbReference type="VEuPathDB" id="VectorBase:HLOH_049467"/>
<sequence>MPIAARTAALHFFSRVIATGQKLQAYVLLLSRAESCDLEREFSCDDGWCIDVKLKCNGQFNCKYRYDEESSICQVGELLHALNLSCKLLL</sequence>
<dbReference type="InterPro" id="IPR002172">
    <property type="entry name" value="LDrepeatLR_classA_rpt"/>
</dbReference>
<proteinExistence type="predicted"/>
<dbReference type="OrthoDB" id="9971251at2759"/>
<evidence type="ECO:0000313" key="3">
    <source>
        <dbReference type="EMBL" id="KAH9362519.1"/>
    </source>
</evidence>
<organism evidence="3 4">
    <name type="scientific">Haemaphysalis longicornis</name>
    <name type="common">Bush tick</name>
    <dbReference type="NCBI Taxonomy" id="44386"/>
    <lineage>
        <taxon>Eukaryota</taxon>
        <taxon>Metazoa</taxon>
        <taxon>Ecdysozoa</taxon>
        <taxon>Arthropoda</taxon>
        <taxon>Chelicerata</taxon>
        <taxon>Arachnida</taxon>
        <taxon>Acari</taxon>
        <taxon>Parasitiformes</taxon>
        <taxon>Ixodida</taxon>
        <taxon>Ixodoidea</taxon>
        <taxon>Ixodidae</taxon>
        <taxon>Haemaphysalinae</taxon>
        <taxon>Haemaphysalis</taxon>
    </lineage>
</organism>
<gene>
    <name evidence="3" type="ORF">HPB48_015567</name>
</gene>
<evidence type="ECO:0000256" key="1">
    <source>
        <dbReference type="ARBA" id="ARBA00023157"/>
    </source>
</evidence>
<evidence type="ECO:0000256" key="2">
    <source>
        <dbReference type="PROSITE-ProRule" id="PRU00124"/>
    </source>
</evidence>
<comment type="caution">
    <text evidence="2">Lacks conserved residue(s) required for the propagation of feature annotation.</text>
</comment>
<reference evidence="3 4" key="1">
    <citation type="journal article" date="2020" name="Cell">
        <title>Large-Scale Comparative Analyses of Tick Genomes Elucidate Their Genetic Diversity and Vector Capacities.</title>
        <authorList>
            <consortium name="Tick Genome and Microbiome Consortium (TIGMIC)"/>
            <person name="Jia N."/>
            <person name="Wang J."/>
            <person name="Shi W."/>
            <person name="Du L."/>
            <person name="Sun Y."/>
            <person name="Zhan W."/>
            <person name="Jiang J.F."/>
            <person name="Wang Q."/>
            <person name="Zhang B."/>
            <person name="Ji P."/>
            <person name="Bell-Sakyi L."/>
            <person name="Cui X.M."/>
            <person name="Yuan T.T."/>
            <person name="Jiang B.G."/>
            <person name="Yang W.F."/>
            <person name="Lam T.T."/>
            <person name="Chang Q.C."/>
            <person name="Ding S.J."/>
            <person name="Wang X.J."/>
            <person name="Zhu J.G."/>
            <person name="Ruan X.D."/>
            <person name="Zhao L."/>
            <person name="Wei J.T."/>
            <person name="Ye R.Z."/>
            <person name="Que T.C."/>
            <person name="Du C.H."/>
            <person name="Zhou Y.H."/>
            <person name="Cheng J.X."/>
            <person name="Dai P.F."/>
            <person name="Guo W.B."/>
            <person name="Han X.H."/>
            <person name="Huang E.J."/>
            <person name="Li L.F."/>
            <person name="Wei W."/>
            <person name="Gao Y.C."/>
            <person name="Liu J.Z."/>
            <person name="Shao H.Z."/>
            <person name="Wang X."/>
            <person name="Wang C.C."/>
            <person name="Yang T.C."/>
            <person name="Huo Q.B."/>
            <person name="Li W."/>
            <person name="Chen H.Y."/>
            <person name="Chen S.E."/>
            <person name="Zhou L.G."/>
            <person name="Ni X.B."/>
            <person name="Tian J.H."/>
            <person name="Sheng Y."/>
            <person name="Liu T."/>
            <person name="Pan Y.S."/>
            <person name="Xia L.Y."/>
            <person name="Li J."/>
            <person name="Zhao F."/>
            <person name="Cao W.C."/>
        </authorList>
    </citation>
    <scope>NUCLEOTIDE SEQUENCE [LARGE SCALE GENOMIC DNA]</scope>
    <source>
        <strain evidence="3">HaeL-2018</strain>
    </source>
</reference>
<name>A0A9J6FI78_HAELO</name>
<dbReference type="InterPro" id="IPR023415">
    <property type="entry name" value="LDLR_class-A_CS"/>
</dbReference>
<dbReference type="AlphaFoldDB" id="A0A9J6FI78"/>
<dbReference type="Proteomes" id="UP000821853">
    <property type="component" value="Chromosome 1"/>
</dbReference>
<evidence type="ECO:0000313" key="4">
    <source>
        <dbReference type="Proteomes" id="UP000821853"/>
    </source>
</evidence>
<dbReference type="PROSITE" id="PS50068">
    <property type="entry name" value="LDLRA_2"/>
    <property type="match status" value="1"/>
</dbReference>
<dbReference type="Gene3D" id="4.10.400.10">
    <property type="entry name" value="Low-density Lipoprotein Receptor"/>
    <property type="match status" value="1"/>
</dbReference>
<dbReference type="CDD" id="cd00112">
    <property type="entry name" value="LDLa"/>
    <property type="match status" value="1"/>
</dbReference>
<feature type="disulfide bond" evidence="2">
    <location>
        <begin position="44"/>
        <end position="62"/>
    </location>
</feature>
<dbReference type="InterPro" id="IPR036055">
    <property type="entry name" value="LDL_receptor-like_sf"/>
</dbReference>
<keyword evidence="4" id="KW-1185">Reference proteome</keyword>
<dbReference type="EMBL" id="JABSTR010000001">
    <property type="protein sequence ID" value="KAH9362519.1"/>
    <property type="molecule type" value="Genomic_DNA"/>
</dbReference>
<dbReference type="PROSITE" id="PS01209">
    <property type="entry name" value="LDLRA_1"/>
    <property type="match status" value="1"/>
</dbReference>
<comment type="caution">
    <text evidence="3">The sequence shown here is derived from an EMBL/GenBank/DDBJ whole genome shotgun (WGS) entry which is preliminary data.</text>
</comment>
<accession>A0A9J6FI78</accession>